<keyword evidence="2" id="KW-1185">Reference proteome</keyword>
<proteinExistence type="predicted"/>
<sequence length="88" mass="9711">MGRFIGTKVDLHLSSQGGIRGSSDGCLIPVDVVGLLPLPCRAKYRNATTATTNPHERRYHHIYAVSRLPSFNSFCNDSQQSNKAKTNH</sequence>
<accession>A0A5N6K3V0</accession>
<gene>
    <name evidence="1" type="ORF">EYC80_002455</name>
</gene>
<organism evidence="1 2">
    <name type="scientific">Monilinia laxa</name>
    <name type="common">Brown rot fungus</name>
    <name type="synonym">Sclerotinia laxa</name>
    <dbReference type="NCBI Taxonomy" id="61186"/>
    <lineage>
        <taxon>Eukaryota</taxon>
        <taxon>Fungi</taxon>
        <taxon>Dikarya</taxon>
        <taxon>Ascomycota</taxon>
        <taxon>Pezizomycotina</taxon>
        <taxon>Leotiomycetes</taxon>
        <taxon>Helotiales</taxon>
        <taxon>Sclerotiniaceae</taxon>
        <taxon>Monilinia</taxon>
    </lineage>
</organism>
<comment type="caution">
    <text evidence="1">The sequence shown here is derived from an EMBL/GenBank/DDBJ whole genome shotgun (WGS) entry which is preliminary data.</text>
</comment>
<name>A0A5N6K3V0_MONLA</name>
<evidence type="ECO:0000313" key="2">
    <source>
        <dbReference type="Proteomes" id="UP000326757"/>
    </source>
</evidence>
<dbReference type="Proteomes" id="UP000326757">
    <property type="component" value="Unassembled WGS sequence"/>
</dbReference>
<protein>
    <submittedName>
        <fullName evidence="1">Uncharacterized protein</fullName>
    </submittedName>
</protein>
<evidence type="ECO:0000313" key="1">
    <source>
        <dbReference type="EMBL" id="KAB8297062.1"/>
    </source>
</evidence>
<reference evidence="1 2" key="1">
    <citation type="submission" date="2019-06" db="EMBL/GenBank/DDBJ databases">
        <title>Genome Sequence of the Brown Rot Fungal Pathogen Monilinia laxa.</title>
        <authorList>
            <person name="De Miccolis Angelini R.M."/>
            <person name="Landi L."/>
            <person name="Abate D."/>
            <person name="Pollastro S."/>
            <person name="Romanazzi G."/>
            <person name="Faretra F."/>
        </authorList>
    </citation>
    <scope>NUCLEOTIDE SEQUENCE [LARGE SCALE GENOMIC DNA]</scope>
    <source>
        <strain evidence="1 2">Mlax316</strain>
    </source>
</reference>
<dbReference type="EMBL" id="VIGI01000008">
    <property type="protein sequence ID" value="KAB8297062.1"/>
    <property type="molecule type" value="Genomic_DNA"/>
</dbReference>
<dbReference type="AlphaFoldDB" id="A0A5N6K3V0"/>